<dbReference type="Gene3D" id="3.70.10.10">
    <property type="match status" value="1"/>
</dbReference>
<reference evidence="14 15" key="1">
    <citation type="submission" date="2019-02" db="EMBL/GenBank/DDBJ databases">
        <title>Genomic Encyclopedia of Archaeal and Bacterial Type Strains, Phase II (KMG-II): from individual species to whole genera.</title>
        <authorList>
            <person name="Goeker M."/>
        </authorList>
    </citation>
    <scope>NUCLEOTIDE SEQUENCE [LARGE SCALE GENOMIC DNA]</scope>
    <source>
        <strain evidence="14 15">DSM 18101</strain>
    </source>
</reference>
<dbReference type="NCBIfam" id="TIGR00663">
    <property type="entry name" value="dnan"/>
    <property type="match status" value="1"/>
</dbReference>
<dbReference type="InterPro" id="IPR001001">
    <property type="entry name" value="DNA_polIII_beta"/>
</dbReference>
<dbReference type="Pfam" id="PF02768">
    <property type="entry name" value="DNA_pol3_beta_3"/>
    <property type="match status" value="1"/>
</dbReference>
<organism evidence="14 15">
    <name type="scientific">Edaphobacter modestus</name>
    <dbReference type="NCBI Taxonomy" id="388466"/>
    <lineage>
        <taxon>Bacteria</taxon>
        <taxon>Pseudomonadati</taxon>
        <taxon>Acidobacteriota</taxon>
        <taxon>Terriglobia</taxon>
        <taxon>Terriglobales</taxon>
        <taxon>Acidobacteriaceae</taxon>
        <taxon>Edaphobacter</taxon>
    </lineage>
</organism>
<comment type="subunit">
    <text evidence="10">Forms a ring-shaped head-to-tail homodimer around DNA.</text>
</comment>
<dbReference type="InterPro" id="IPR022634">
    <property type="entry name" value="DNA_polIII_beta_N"/>
</dbReference>
<evidence type="ECO:0000256" key="9">
    <source>
        <dbReference type="ARBA" id="ARBA00023125"/>
    </source>
</evidence>
<name>A0A4Q7XX40_9BACT</name>
<dbReference type="GO" id="GO:0003887">
    <property type="term" value="F:DNA-directed DNA polymerase activity"/>
    <property type="evidence" value="ECO:0007669"/>
    <property type="project" value="UniProtKB-UniRule"/>
</dbReference>
<gene>
    <name evidence="14" type="ORF">BDD14_6517</name>
</gene>
<feature type="domain" description="DNA polymerase III beta sliding clamp central" evidence="12">
    <location>
        <begin position="160"/>
        <end position="276"/>
    </location>
</feature>
<comment type="subcellular location">
    <subcellularLocation>
        <location evidence="1 10">Cytoplasm</location>
    </subcellularLocation>
</comment>
<keyword evidence="15" id="KW-1185">Reference proteome</keyword>
<keyword evidence="9" id="KW-0238">DNA-binding</keyword>
<feature type="domain" description="DNA polymerase III beta sliding clamp C-terminal" evidence="13">
    <location>
        <begin position="280"/>
        <end position="402"/>
    </location>
</feature>
<evidence type="ECO:0000256" key="7">
    <source>
        <dbReference type="ARBA" id="ARBA00022705"/>
    </source>
</evidence>
<keyword evidence="4 10" id="KW-0963">Cytoplasm</keyword>
<dbReference type="CDD" id="cd00140">
    <property type="entry name" value="beta_clamp"/>
    <property type="match status" value="1"/>
</dbReference>
<dbReference type="Proteomes" id="UP000292958">
    <property type="component" value="Unassembled WGS sequence"/>
</dbReference>
<evidence type="ECO:0000256" key="10">
    <source>
        <dbReference type="PIRNR" id="PIRNR000804"/>
    </source>
</evidence>
<evidence type="ECO:0000259" key="11">
    <source>
        <dbReference type="Pfam" id="PF00712"/>
    </source>
</evidence>
<sequence>MSTAPVIPAPAPSPSLVTSASKAKATPAVFMEFVATRDELLAELSAAQGIVSTKTTIPILSHLLIEANDGSVSVSATNLDQALRTKFNAIVKKPGIATVSARKLYDYIRLLPAGDVSIKLLDNSWLQIRAGRSTTKMVGMPRDSYPQMQSPAANLKPVSLSVQLLRSLIGRTVIAVSTEESRYTLNGALLILEANKVAMCATDGHRLAIAAKDEEVPGVETARKLLIPSKALHDLNSLLGSTNEDTVQVFEDETSMYFRMGSRDYSTRKMSGQFPNYAAVIPTNNKNTVIVPTADFERSLRRVSQFADEKSNGIKLNLGANSLKINSSSTEAGESEDTVDAPYAAGPITIKVNSSYVLDFCKVVGAGEIKMSFKDGQSAARFEPEVANSEFTSFIYIVMPMR</sequence>
<dbReference type="Pfam" id="PF02767">
    <property type="entry name" value="DNA_pol3_beta_2"/>
    <property type="match status" value="1"/>
</dbReference>
<evidence type="ECO:0000256" key="1">
    <source>
        <dbReference type="ARBA" id="ARBA00004496"/>
    </source>
</evidence>
<keyword evidence="7 10" id="KW-0235">DNA replication</keyword>
<protein>
    <recommendedName>
        <fullName evidence="3 10">Beta sliding clamp</fullName>
    </recommendedName>
</protein>
<evidence type="ECO:0000259" key="13">
    <source>
        <dbReference type="Pfam" id="PF02768"/>
    </source>
</evidence>
<evidence type="ECO:0000256" key="8">
    <source>
        <dbReference type="ARBA" id="ARBA00022932"/>
    </source>
</evidence>
<dbReference type="InterPro" id="IPR022637">
    <property type="entry name" value="DNA_polIII_beta_cen"/>
</dbReference>
<dbReference type="EMBL" id="SHKW01000008">
    <property type="protein sequence ID" value="RZU28932.1"/>
    <property type="molecule type" value="Genomic_DNA"/>
</dbReference>
<dbReference type="InterPro" id="IPR022635">
    <property type="entry name" value="DNA_polIII_beta_C"/>
</dbReference>
<dbReference type="GO" id="GO:0006271">
    <property type="term" value="P:DNA strand elongation involved in DNA replication"/>
    <property type="evidence" value="ECO:0007669"/>
    <property type="project" value="TreeGrafter"/>
</dbReference>
<evidence type="ECO:0000256" key="4">
    <source>
        <dbReference type="ARBA" id="ARBA00022490"/>
    </source>
</evidence>
<keyword evidence="6 10" id="KW-0548">Nucleotidyltransferase</keyword>
<evidence type="ECO:0000259" key="12">
    <source>
        <dbReference type="Pfam" id="PF02767"/>
    </source>
</evidence>
<evidence type="ECO:0000256" key="6">
    <source>
        <dbReference type="ARBA" id="ARBA00022695"/>
    </source>
</evidence>
<dbReference type="GO" id="GO:0005737">
    <property type="term" value="C:cytoplasm"/>
    <property type="evidence" value="ECO:0007669"/>
    <property type="project" value="UniProtKB-SubCell"/>
</dbReference>
<dbReference type="RefSeq" id="WP_242618408.1">
    <property type="nucleotide sequence ID" value="NZ_SHKW01000008.1"/>
</dbReference>
<proteinExistence type="inferred from homology"/>
<evidence type="ECO:0000256" key="2">
    <source>
        <dbReference type="ARBA" id="ARBA00010752"/>
    </source>
</evidence>
<dbReference type="SMART" id="SM00480">
    <property type="entry name" value="POL3Bc"/>
    <property type="match status" value="1"/>
</dbReference>
<evidence type="ECO:0000313" key="15">
    <source>
        <dbReference type="Proteomes" id="UP000292958"/>
    </source>
</evidence>
<dbReference type="SUPFAM" id="SSF55979">
    <property type="entry name" value="DNA clamp"/>
    <property type="match status" value="3"/>
</dbReference>
<dbReference type="PIRSF" id="PIRSF000804">
    <property type="entry name" value="DNA_pol_III_b"/>
    <property type="match status" value="1"/>
</dbReference>
<dbReference type="Gene3D" id="3.10.150.10">
    <property type="entry name" value="DNA Polymerase III, subunit A, domain 2"/>
    <property type="match status" value="1"/>
</dbReference>
<comment type="similarity">
    <text evidence="2 10">Belongs to the beta sliding clamp family.</text>
</comment>
<dbReference type="GO" id="GO:0008408">
    <property type="term" value="F:3'-5' exonuclease activity"/>
    <property type="evidence" value="ECO:0007669"/>
    <property type="project" value="InterPro"/>
</dbReference>
<comment type="function">
    <text evidence="10">Confers DNA tethering and processivity to DNA polymerases and other proteins. Acts as a clamp, forming a ring around DNA (a reaction catalyzed by the clamp-loading complex) which diffuses in an ATP-independent manner freely and bidirectionally along dsDNA. Initially characterized for its ability to contact the catalytic subunit of DNA polymerase III (Pol III), a complex, multichain enzyme responsible for most of the replicative synthesis in bacteria; Pol III exhibits 3'-5' exonuclease proofreading activity. The beta chain is required for initiation of replication as well as for processivity of DNA replication.</text>
</comment>
<dbReference type="InterPro" id="IPR046938">
    <property type="entry name" value="DNA_clamp_sf"/>
</dbReference>
<feature type="domain" description="DNA polymerase III beta sliding clamp N-terminal" evidence="11">
    <location>
        <begin position="31"/>
        <end position="148"/>
    </location>
</feature>
<comment type="caution">
    <text evidence="14">The sequence shown here is derived from an EMBL/GenBank/DDBJ whole genome shotgun (WGS) entry which is preliminary data.</text>
</comment>
<dbReference type="Pfam" id="PF00712">
    <property type="entry name" value="DNA_pol3_beta"/>
    <property type="match status" value="1"/>
</dbReference>
<keyword evidence="5 10" id="KW-0808">Transferase</keyword>
<keyword evidence="8 10" id="KW-0239">DNA-directed DNA polymerase</keyword>
<dbReference type="PANTHER" id="PTHR30478">
    <property type="entry name" value="DNA POLYMERASE III SUBUNIT BETA"/>
    <property type="match status" value="1"/>
</dbReference>
<evidence type="ECO:0000256" key="3">
    <source>
        <dbReference type="ARBA" id="ARBA00021035"/>
    </source>
</evidence>
<dbReference type="GO" id="GO:0003677">
    <property type="term" value="F:DNA binding"/>
    <property type="evidence" value="ECO:0007669"/>
    <property type="project" value="UniProtKB-UniRule"/>
</dbReference>
<dbReference type="GO" id="GO:0009360">
    <property type="term" value="C:DNA polymerase III complex"/>
    <property type="evidence" value="ECO:0007669"/>
    <property type="project" value="InterPro"/>
</dbReference>
<dbReference type="PANTHER" id="PTHR30478:SF0">
    <property type="entry name" value="BETA SLIDING CLAMP"/>
    <property type="match status" value="1"/>
</dbReference>
<dbReference type="AlphaFoldDB" id="A0A4Q7XX40"/>
<accession>A0A4Q7XX40</accession>
<evidence type="ECO:0000313" key="14">
    <source>
        <dbReference type="EMBL" id="RZU28932.1"/>
    </source>
</evidence>
<evidence type="ECO:0000256" key="5">
    <source>
        <dbReference type="ARBA" id="ARBA00022679"/>
    </source>
</evidence>